<dbReference type="InterPro" id="IPR036412">
    <property type="entry name" value="HAD-like_sf"/>
</dbReference>
<protein>
    <submittedName>
        <fullName evidence="1">Uncharacterized protein</fullName>
    </submittedName>
</protein>
<reference evidence="1 2" key="1">
    <citation type="submission" date="2020-06" db="EMBL/GenBank/DDBJ databases">
        <title>Mannheimia pernigra sp. nov. isolated from bovine respiratory tract.</title>
        <authorList>
            <person name="Kuhnert P."/>
            <person name="Akarsu-Egger H."/>
        </authorList>
    </citation>
    <scope>NUCLEOTIDE SEQUENCE [LARGE SCALE GENOMIC DNA]</scope>
    <source>
        <strain evidence="1 2">BNO311</strain>
    </source>
</reference>
<proteinExistence type="predicted"/>
<dbReference type="EMBL" id="CP055306">
    <property type="protein sequence ID" value="QLB39747.1"/>
    <property type="molecule type" value="Genomic_DNA"/>
</dbReference>
<dbReference type="SUPFAM" id="SSF56784">
    <property type="entry name" value="HAD-like"/>
    <property type="match status" value="1"/>
</dbReference>
<sequence length="205" mass="24091">MNNQLQPYLFLIDLDNTLIYTDRANNLAYEKAIKDIFPSNQGILLFNEINNKSYKRITRENLSNISYIDKHTINQIITLKEYYYDYFLFSTISNQEQIDKKINNICKHNNLTISKAIKIMVTNCSNKRLNSLLSYHNLITYFSQIIYCNGIHNKFDFALSNLSKLINKQKISLTHIFIFDDDINQIKNINSYAIPIQNIHLFSGE</sequence>
<keyword evidence="2" id="KW-1185">Reference proteome</keyword>
<dbReference type="Proteomes" id="UP000509660">
    <property type="component" value="Chromosome"/>
</dbReference>
<dbReference type="AlphaFoldDB" id="A0A7D5DVS1"/>
<name>A0A7D5DVS1_9PAST</name>
<evidence type="ECO:0000313" key="2">
    <source>
        <dbReference type="Proteomes" id="UP000509660"/>
    </source>
</evidence>
<organism evidence="1 2">
    <name type="scientific">Mannheimia pernigra</name>
    <dbReference type="NCBI Taxonomy" id="111844"/>
    <lineage>
        <taxon>Bacteria</taxon>
        <taxon>Pseudomonadati</taxon>
        <taxon>Pseudomonadota</taxon>
        <taxon>Gammaproteobacteria</taxon>
        <taxon>Pasteurellales</taxon>
        <taxon>Pasteurellaceae</taxon>
        <taxon>Mannheimia</taxon>
    </lineage>
</organism>
<dbReference type="RefSeq" id="WP_176809433.1">
    <property type="nucleotide sequence ID" value="NZ_CP055306.1"/>
</dbReference>
<gene>
    <name evidence="1" type="ORF">HV559_02000</name>
</gene>
<evidence type="ECO:0000313" key="1">
    <source>
        <dbReference type="EMBL" id="QLB39747.1"/>
    </source>
</evidence>
<accession>A0A7D5DVS1</accession>